<dbReference type="EMBL" id="JACHBU010000003">
    <property type="protein sequence ID" value="MBB6508519.1"/>
    <property type="molecule type" value="Genomic_DNA"/>
</dbReference>
<name>A0A7X0MRE8_9HYPH</name>
<keyword evidence="7 8" id="KW-0472">Membrane</keyword>
<dbReference type="GO" id="GO:0051607">
    <property type="term" value="P:defense response to virus"/>
    <property type="evidence" value="ECO:0007669"/>
    <property type="project" value="UniProtKB-KW"/>
</dbReference>
<evidence type="ECO:0000256" key="2">
    <source>
        <dbReference type="ARBA" id="ARBA00022475"/>
    </source>
</evidence>
<dbReference type="Proteomes" id="UP000585437">
    <property type="component" value="Unassembled WGS sequence"/>
</dbReference>
<feature type="transmembrane region" description="Helical" evidence="8">
    <location>
        <begin position="30"/>
        <end position="46"/>
    </location>
</feature>
<dbReference type="GO" id="GO:0005886">
    <property type="term" value="C:plasma membrane"/>
    <property type="evidence" value="ECO:0007669"/>
    <property type="project" value="UniProtKB-SubCell"/>
</dbReference>
<dbReference type="InterPro" id="IPR043760">
    <property type="entry name" value="PycTM_dom"/>
</dbReference>
<organism evidence="10 11">
    <name type="scientific">Rhizobium soli</name>
    <dbReference type="NCBI Taxonomy" id="424798"/>
    <lineage>
        <taxon>Bacteria</taxon>
        <taxon>Pseudomonadati</taxon>
        <taxon>Pseudomonadota</taxon>
        <taxon>Alphaproteobacteria</taxon>
        <taxon>Hyphomicrobiales</taxon>
        <taxon>Rhizobiaceae</taxon>
        <taxon>Rhizobium/Agrobacterium group</taxon>
        <taxon>Rhizobium</taxon>
    </lineage>
</organism>
<evidence type="ECO:0000256" key="1">
    <source>
        <dbReference type="ARBA" id="ARBA00004236"/>
    </source>
</evidence>
<feature type="transmembrane region" description="Helical" evidence="8">
    <location>
        <begin position="58"/>
        <end position="79"/>
    </location>
</feature>
<evidence type="ECO:0000313" key="11">
    <source>
        <dbReference type="Proteomes" id="UP000585437"/>
    </source>
</evidence>
<protein>
    <recommendedName>
        <fullName evidence="9">Pycsar effector protein domain-containing protein</fullName>
    </recommendedName>
</protein>
<keyword evidence="11" id="KW-1185">Reference proteome</keyword>
<evidence type="ECO:0000256" key="7">
    <source>
        <dbReference type="ARBA" id="ARBA00023136"/>
    </source>
</evidence>
<comment type="caution">
    <text evidence="10">The sequence shown here is derived from an EMBL/GenBank/DDBJ whole genome shotgun (WGS) entry which is preliminary data.</text>
</comment>
<comment type="subcellular location">
    <subcellularLocation>
        <location evidence="1">Cell membrane</location>
    </subcellularLocation>
</comment>
<keyword evidence="4" id="KW-0547">Nucleotide-binding</keyword>
<sequence length="178" mass="19726">MGQISDLQEQLNRLLDLAHHQVHFAEAKNGALLTLNFALLMGMVAISGEDLAWQWRLYMFSVGAALGLSGLIAVASFLPRMTPIRDERRRASGNVAFTGDIALMGSESLLKTLASKMGVSEEPTHYCVDLADQTYVNARIAERKFRRFRLATWMTLSGAVVPTIWVIHQIATGVLPIW</sequence>
<dbReference type="RefSeq" id="WP_184654476.1">
    <property type="nucleotide sequence ID" value="NZ_JACHBU010000003.1"/>
</dbReference>
<dbReference type="GO" id="GO:0000166">
    <property type="term" value="F:nucleotide binding"/>
    <property type="evidence" value="ECO:0007669"/>
    <property type="project" value="UniProtKB-KW"/>
</dbReference>
<keyword evidence="3 8" id="KW-0812">Transmembrane</keyword>
<evidence type="ECO:0000256" key="8">
    <source>
        <dbReference type="SAM" id="Phobius"/>
    </source>
</evidence>
<accession>A0A7X0MRE8</accession>
<keyword evidence="5 8" id="KW-1133">Transmembrane helix</keyword>
<evidence type="ECO:0000313" key="10">
    <source>
        <dbReference type="EMBL" id="MBB6508519.1"/>
    </source>
</evidence>
<evidence type="ECO:0000256" key="5">
    <source>
        <dbReference type="ARBA" id="ARBA00022989"/>
    </source>
</evidence>
<keyword evidence="6" id="KW-0051">Antiviral defense</keyword>
<feature type="transmembrane region" description="Helical" evidence="8">
    <location>
        <begin position="150"/>
        <end position="171"/>
    </location>
</feature>
<reference evidence="10 11" key="1">
    <citation type="submission" date="2020-08" db="EMBL/GenBank/DDBJ databases">
        <title>The Agave Microbiome: Exploring the role of microbial communities in plant adaptations to desert environments.</title>
        <authorList>
            <person name="Partida-Martinez L.P."/>
        </authorList>
    </citation>
    <scope>NUCLEOTIDE SEQUENCE [LARGE SCALE GENOMIC DNA]</scope>
    <source>
        <strain evidence="10 11">AS3.12</strain>
    </source>
</reference>
<keyword evidence="2" id="KW-1003">Cell membrane</keyword>
<feature type="domain" description="Pycsar effector protein" evidence="9">
    <location>
        <begin position="11"/>
        <end position="165"/>
    </location>
</feature>
<evidence type="ECO:0000256" key="4">
    <source>
        <dbReference type="ARBA" id="ARBA00022741"/>
    </source>
</evidence>
<dbReference type="Pfam" id="PF18967">
    <property type="entry name" value="PycTM"/>
    <property type="match status" value="1"/>
</dbReference>
<proteinExistence type="predicted"/>
<evidence type="ECO:0000259" key="9">
    <source>
        <dbReference type="Pfam" id="PF18967"/>
    </source>
</evidence>
<dbReference type="AlphaFoldDB" id="A0A7X0MRE8"/>
<evidence type="ECO:0000256" key="3">
    <source>
        <dbReference type="ARBA" id="ARBA00022692"/>
    </source>
</evidence>
<gene>
    <name evidence="10" type="ORF">F4695_001868</name>
</gene>
<evidence type="ECO:0000256" key="6">
    <source>
        <dbReference type="ARBA" id="ARBA00023118"/>
    </source>
</evidence>